<reference evidence="2" key="1">
    <citation type="journal article" date="2007" name="Plant Cell">
        <title>Dothideomycete-plant interactions illuminated by genome sequencing and EST analysis of the wheat pathogen Stagonospora nodorum.</title>
        <authorList>
            <person name="Hane J.K."/>
            <person name="Lowe R.G."/>
            <person name="Solomon P.S."/>
            <person name="Tan K.C."/>
            <person name="Schoch C.L."/>
            <person name="Spatafora J.W."/>
            <person name="Crous P.W."/>
            <person name="Kodira C."/>
            <person name="Birren B.W."/>
            <person name="Galagan J.E."/>
            <person name="Torriani S.F."/>
            <person name="McDonald B.A."/>
            <person name="Oliver R.P."/>
        </authorList>
    </citation>
    <scope>NUCLEOTIDE SEQUENCE [LARGE SCALE GENOMIC DNA]</scope>
    <source>
        <strain evidence="2">SN15 / ATCC MYA-4574 / FGSC 10173</strain>
    </source>
</reference>
<dbReference type="eggNOG" id="ENOG502T96A">
    <property type="taxonomic scope" value="Eukaryota"/>
</dbReference>
<dbReference type="Pfam" id="PF14022">
    <property type="entry name" value="DUF4238"/>
    <property type="match status" value="1"/>
</dbReference>
<dbReference type="Proteomes" id="UP000001055">
    <property type="component" value="Unassembled WGS sequence"/>
</dbReference>
<name>Q0TZZ9_PHANO</name>
<evidence type="ECO:0008006" key="3">
    <source>
        <dbReference type="Google" id="ProtNLM"/>
    </source>
</evidence>
<sequence length="654" mass="74739">MASNKSQYHHYIPRFILKQFSHGKVEIKRGVFDDVVNVCELPSEQFRARQVGKCCGSQDLYYDSNTIDPMRIEHLFSKLESRTSMVFSKIRDAVLKNLEHIDILEKDVQTLFSFMSISPIRSQQYIDSIKDVRRENDFLWKELEDEYPKGGRRGDTREVWLAQLLYHLEHSHEEMLADAAKSKENVTAGTYKRFVETFALQIWKAADGYEFFLNDRLVDFEGDTEYGLGMRTKETGPELIWMTKEDLIHLVLPISPEVAVIFCDESRCWESPFADMMHRAKIPFSANSLLAKAPHKEIVDVHVPERKRIMPQAVVVAIRTVGFTSPHASTESANTAVKTAFEAAYPPQHSQHRKLLTVNFMAFYNHGIDEETFSQLSFAIDTKSREVQSSSSFREHWEASRVNVENPPMEPLAGNSELLQNPAFQSVMRAACGFEILSWMFEERQDILATFIKDLAIPPHDPIFPAFSIGNSMKTYETCRKDPYDHQTTIYHDLALTEVWIGCAAINIGNVLDKDVYNKVRSLIPEACNDNSHWLHCNKEEEHNDLHIETSYVKDINSGETGSTEFGVRVSGQWTKVAQRDVLRDGLAIILRHGKFCNAPDFIRINMPNSKKGGKTDGAWMRLDLSGDKYPKLGCPTCSWVSVNRTGFIEATEI</sequence>
<dbReference type="OMA" id="RERMEHW"/>
<dbReference type="KEGG" id="pno:SNOG_14846"/>
<dbReference type="VEuPathDB" id="FungiDB:JI435_431060"/>
<dbReference type="InParanoid" id="Q0TZZ9"/>
<organism evidence="1 2">
    <name type="scientific">Phaeosphaeria nodorum (strain SN15 / ATCC MYA-4574 / FGSC 10173)</name>
    <name type="common">Glume blotch fungus</name>
    <name type="synonym">Parastagonospora nodorum</name>
    <dbReference type="NCBI Taxonomy" id="321614"/>
    <lineage>
        <taxon>Eukaryota</taxon>
        <taxon>Fungi</taxon>
        <taxon>Dikarya</taxon>
        <taxon>Ascomycota</taxon>
        <taxon>Pezizomycotina</taxon>
        <taxon>Dothideomycetes</taxon>
        <taxon>Pleosporomycetidae</taxon>
        <taxon>Pleosporales</taxon>
        <taxon>Pleosporineae</taxon>
        <taxon>Phaeosphaeriaceae</taxon>
        <taxon>Parastagonospora</taxon>
    </lineage>
</organism>
<evidence type="ECO:0000313" key="1">
    <source>
        <dbReference type="EMBL" id="EAT77698.1"/>
    </source>
</evidence>
<dbReference type="EMBL" id="CH445358">
    <property type="protein sequence ID" value="EAT77698.1"/>
    <property type="molecule type" value="Genomic_DNA"/>
</dbReference>
<dbReference type="AlphaFoldDB" id="Q0TZZ9"/>
<dbReference type="InterPro" id="IPR025332">
    <property type="entry name" value="DUF4238"/>
</dbReference>
<dbReference type="RefSeq" id="XP_001805019.1">
    <property type="nucleotide sequence ID" value="XM_001804967.1"/>
</dbReference>
<dbReference type="GeneID" id="5981946"/>
<proteinExistence type="predicted"/>
<protein>
    <recommendedName>
        <fullName evidence="3">DUF4238 domain-containing protein</fullName>
    </recommendedName>
</protein>
<evidence type="ECO:0000313" key="2">
    <source>
        <dbReference type="Proteomes" id="UP000001055"/>
    </source>
</evidence>
<gene>
    <name evidence="1" type="ORF">SNOG_14846</name>
</gene>
<dbReference type="HOGENOM" id="CLU_419254_0_0_1"/>
<accession>Q0TZZ9</accession>
<dbReference type="VEuPathDB" id="FungiDB:JI435_148460"/>